<dbReference type="InterPro" id="IPR001460">
    <property type="entry name" value="PCN-bd_Tpept"/>
</dbReference>
<sequence length="682" mass="74970">MGKYVGKFILIFLITIIIGGAVAGGAVLTAVMGMWGNTDGIDLDSLTMDSNSNIVYLDPNTGEEKNLLTLSSDENRIWVDLDATPKNLQNAFIAIEDERFPIHNGVDIKRTLKATLTYFLDKLTGKGGQASLGGSTITQQLIKNITGDDEQTISRKISEISKAIDLEKKLSKDQILELYLNCIFLSQNCHGVQTAANLYFDKDVSQLNLAECASIASITQNPALYDPFINPDKNKEKQELVLAKMLSLGYITQEEYDEAVNYPLTFSKDTAATKKEEIITSYYVDQVVRDAISRLQEKGYSESLATKMVYSGGLKIYCAYDPEIQSIVEEYYYNTNNFPDSSAQSSIVIIDPSDGRVVAMAGGIGEKEASFTLNRAAQSPRQPGSTIKPLAVYAPALDNGTINTSTRVMDKRKSYDGWVPRNYSYTYSNSEVGLDYALQQSLNTVPVEIMSDMGIQTSFDFMTQKLGFTTLVEAEEINGEIYTDLGYAQLALGGLTHGATNIEMTAAYCIFPNQGVYNKPYTFTEIKNESGETILTGRDSDTTWEAIKPETAAIMNRYLNSVVTSGTGRGAALSDGTFTAGKTGTTSENFDRWFIGYSPYYVASVWYGYDTPASIEMSSNPCIPVWKNVMDKVHSTIKKKNRSIDIDYSVSVSSGVSKSKNTENNSGRRNSGSNNSRESDGE</sequence>
<dbReference type="GeneID" id="98061690"/>
<comment type="subcellular location">
    <subcellularLocation>
        <location evidence="2">Cell membrane</location>
        <topology evidence="2">Single-pass type II membrane protein</topology>
    </subcellularLocation>
</comment>
<comment type="catalytic activity">
    <reaction evidence="24">
        <text>[GlcNAc-(1-&gt;4)-Mur2Ac(oyl-L-Ala-gamma-D-Glu-L-Lys-D-Ala-D-Ala)](n)-di-trans,octa-cis-undecaprenyl diphosphate + beta-D-GlcNAc-(1-&gt;4)-Mur2Ac(oyl-L-Ala-gamma-D-Glu-L-Lys-D-Ala-D-Ala)-di-trans,octa-cis-undecaprenyl diphosphate = [GlcNAc-(1-&gt;4)-Mur2Ac(oyl-L-Ala-gamma-D-Glu-L-Lys-D-Ala-D-Ala)](n+1)-di-trans,octa-cis-undecaprenyl diphosphate + di-trans,octa-cis-undecaprenyl diphosphate + H(+)</text>
        <dbReference type="Rhea" id="RHEA:23708"/>
        <dbReference type="Rhea" id="RHEA-COMP:9602"/>
        <dbReference type="Rhea" id="RHEA-COMP:9603"/>
        <dbReference type="ChEBI" id="CHEBI:15378"/>
        <dbReference type="ChEBI" id="CHEBI:58405"/>
        <dbReference type="ChEBI" id="CHEBI:60033"/>
        <dbReference type="ChEBI" id="CHEBI:78435"/>
        <dbReference type="EC" id="2.4.99.28"/>
    </reaction>
</comment>
<dbReference type="GO" id="GO:0008658">
    <property type="term" value="F:penicillin binding"/>
    <property type="evidence" value="ECO:0007669"/>
    <property type="project" value="InterPro"/>
</dbReference>
<dbReference type="SUPFAM" id="SSF53955">
    <property type="entry name" value="Lysozyme-like"/>
    <property type="match status" value="1"/>
</dbReference>
<keyword evidence="11 30" id="KW-0808">Transferase</keyword>
<evidence type="ECO:0000256" key="12">
    <source>
        <dbReference type="ARBA" id="ARBA00022692"/>
    </source>
</evidence>
<dbReference type="OrthoDB" id="9766909at2"/>
<dbReference type="KEGG" id="mpec:B9O19_00261"/>
<dbReference type="EC" id="3.4.16.4" evidence="6"/>
<dbReference type="GO" id="GO:0008955">
    <property type="term" value="F:peptidoglycan glycosyltransferase activity"/>
    <property type="evidence" value="ECO:0007669"/>
    <property type="project" value="UniProtKB-EC"/>
</dbReference>
<evidence type="ECO:0000256" key="8">
    <source>
        <dbReference type="ARBA" id="ARBA00022645"/>
    </source>
</evidence>
<evidence type="ECO:0000256" key="13">
    <source>
        <dbReference type="ARBA" id="ARBA00022801"/>
    </source>
</evidence>
<dbReference type="Proteomes" id="UP000235589">
    <property type="component" value="Chromosome"/>
</dbReference>
<evidence type="ECO:0000256" key="10">
    <source>
        <dbReference type="ARBA" id="ARBA00022676"/>
    </source>
</evidence>
<evidence type="ECO:0000313" key="30">
    <source>
        <dbReference type="EMBL" id="AUO18445.1"/>
    </source>
</evidence>
<evidence type="ECO:0000313" key="31">
    <source>
        <dbReference type="Proteomes" id="UP000235589"/>
    </source>
</evidence>
<evidence type="ECO:0000256" key="2">
    <source>
        <dbReference type="ARBA" id="ARBA00004401"/>
    </source>
</evidence>
<keyword evidence="15" id="KW-0735">Signal-anchor</keyword>
<comment type="pathway">
    <text evidence="25">Glycan biosynthesis.</text>
</comment>
<evidence type="ECO:0000256" key="9">
    <source>
        <dbReference type="ARBA" id="ARBA00022670"/>
    </source>
</evidence>
<dbReference type="InterPro" id="IPR036950">
    <property type="entry name" value="PBP_transglycosylase"/>
</dbReference>
<dbReference type="GO" id="GO:0005886">
    <property type="term" value="C:plasma membrane"/>
    <property type="evidence" value="ECO:0007669"/>
    <property type="project" value="UniProtKB-SubCell"/>
</dbReference>
<evidence type="ECO:0000256" key="16">
    <source>
        <dbReference type="ARBA" id="ARBA00022984"/>
    </source>
</evidence>
<dbReference type="RefSeq" id="WP_102364743.1">
    <property type="nucleotide sequence ID" value="NZ_CP020991.1"/>
</dbReference>
<dbReference type="Pfam" id="PF00905">
    <property type="entry name" value="Transpeptidase"/>
    <property type="match status" value="1"/>
</dbReference>
<comment type="similarity">
    <text evidence="5">In the N-terminal section; belongs to the glycosyltransferase 51 family.</text>
</comment>
<dbReference type="GO" id="GO:0006508">
    <property type="term" value="P:proteolysis"/>
    <property type="evidence" value="ECO:0007669"/>
    <property type="project" value="UniProtKB-KW"/>
</dbReference>
<dbReference type="UniPathway" id="UPA00219"/>
<keyword evidence="16" id="KW-0573">Peptidoglycan synthesis</keyword>
<dbReference type="GO" id="GO:0009002">
    <property type="term" value="F:serine-type D-Ala-D-Ala carboxypeptidase activity"/>
    <property type="evidence" value="ECO:0007669"/>
    <property type="project" value="UniProtKB-EC"/>
</dbReference>
<reference evidence="30 31" key="1">
    <citation type="submission" date="2017-04" db="EMBL/GenBank/DDBJ databases">
        <title>Monoglobus pectinilyticus 14 draft genome.</title>
        <authorList>
            <person name="Kim C."/>
            <person name="Rosendale D.I."/>
            <person name="Kelly W.J."/>
            <person name="Tannock G.W."/>
            <person name="Patchett M.L."/>
            <person name="Jordens J.Z."/>
        </authorList>
    </citation>
    <scope>NUCLEOTIDE SEQUENCE [LARGE SCALE GENOMIC DNA]</scope>
    <source>
        <strain evidence="30 31">14</strain>
    </source>
</reference>
<feature type="transmembrane region" description="Helical" evidence="27">
    <location>
        <begin position="9"/>
        <end position="35"/>
    </location>
</feature>
<dbReference type="InterPro" id="IPR050396">
    <property type="entry name" value="Glycosyltr_51/Transpeptidase"/>
</dbReference>
<evidence type="ECO:0000256" key="21">
    <source>
        <dbReference type="ARBA" id="ARBA00023316"/>
    </source>
</evidence>
<evidence type="ECO:0000256" key="6">
    <source>
        <dbReference type="ARBA" id="ARBA00012448"/>
    </source>
</evidence>
<dbReference type="InterPro" id="IPR012338">
    <property type="entry name" value="Beta-lactam/transpept-like"/>
</dbReference>
<dbReference type="GO" id="GO:0046677">
    <property type="term" value="P:response to antibiotic"/>
    <property type="evidence" value="ECO:0007669"/>
    <property type="project" value="UniProtKB-KW"/>
</dbReference>
<accession>A0A2K9NZH8</accession>
<protein>
    <recommendedName>
        <fullName evidence="7">Penicillin-binding protein 1A</fullName>
        <ecNumber evidence="23">2.4.99.28</ecNumber>
        <ecNumber evidence="6">3.4.16.4</ecNumber>
    </recommendedName>
</protein>
<dbReference type="EMBL" id="CP020991">
    <property type="protein sequence ID" value="AUO18445.1"/>
    <property type="molecule type" value="Genomic_DNA"/>
</dbReference>
<dbReference type="Gene3D" id="1.10.3810.10">
    <property type="entry name" value="Biosynthetic peptidoglycan transglycosylase-like"/>
    <property type="match status" value="1"/>
</dbReference>
<gene>
    <name evidence="30" type="ORF">B9O19_00261</name>
</gene>
<keyword evidence="8" id="KW-0121">Carboxypeptidase</keyword>
<keyword evidence="14" id="KW-0133">Cell shape</keyword>
<proteinExistence type="inferred from homology"/>
<dbReference type="InterPro" id="IPR023346">
    <property type="entry name" value="Lysozyme-like_dom_sf"/>
</dbReference>
<evidence type="ECO:0000259" key="29">
    <source>
        <dbReference type="Pfam" id="PF00912"/>
    </source>
</evidence>
<evidence type="ECO:0000256" key="18">
    <source>
        <dbReference type="ARBA" id="ARBA00023136"/>
    </source>
</evidence>
<evidence type="ECO:0000256" key="7">
    <source>
        <dbReference type="ARBA" id="ARBA00018638"/>
    </source>
</evidence>
<evidence type="ECO:0000256" key="26">
    <source>
        <dbReference type="SAM" id="MobiDB-lite"/>
    </source>
</evidence>
<comment type="function">
    <text evidence="1">Cell wall formation. Synthesis of cross-linked peptidoglycan from the lipid intermediates. The enzyme has a penicillin-insensitive transglycosylase N-terminal domain (formation of linear glycan strands) and a penicillin-sensitive transpeptidase C-terminal domain (cross-linking of the peptide subunits).</text>
</comment>
<feature type="region of interest" description="Disordered" evidence="26">
    <location>
        <begin position="652"/>
        <end position="682"/>
    </location>
</feature>
<dbReference type="Pfam" id="PF00912">
    <property type="entry name" value="Transgly"/>
    <property type="match status" value="1"/>
</dbReference>
<feature type="domain" description="Glycosyl transferase family 51" evidence="29">
    <location>
        <begin position="67"/>
        <end position="245"/>
    </location>
</feature>
<organism evidence="30 31">
    <name type="scientific">Monoglobus pectinilyticus</name>
    <dbReference type="NCBI Taxonomy" id="1981510"/>
    <lineage>
        <taxon>Bacteria</taxon>
        <taxon>Bacillati</taxon>
        <taxon>Bacillota</taxon>
        <taxon>Clostridia</taxon>
        <taxon>Monoglobales</taxon>
        <taxon>Monoglobaceae</taxon>
        <taxon>Monoglobus</taxon>
    </lineage>
</organism>
<evidence type="ECO:0000256" key="15">
    <source>
        <dbReference type="ARBA" id="ARBA00022968"/>
    </source>
</evidence>
<evidence type="ECO:0000256" key="3">
    <source>
        <dbReference type="ARBA" id="ARBA00004752"/>
    </source>
</evidence>
<keyword evidence="17 27" id="KW-1133">Transmembrane helix</keyword>
<keyword evidence="21" id="KW-0961">Cell wall biogenesis/degradation</keyword>
<keyword evidence="18 27" id="KW-0472">Membrane</keyword>
<evidence type="ECO:0000256" key="22">
    <source>
        <dbReference type="ARBA" id="ARBA00034000"/>
    </source>
</evidence>
<feature type="compositionally biased region" description="Low complexity" evidence="26">
    <location>
        <begin position="652"/>
        <end position="676"/>
    </location>
</feature>
<dbReference type="SUPFAM" id="SSF56601">
    <property type="entry name" value="beta-lactamase/transpeptidase-like"/>
    <property type="match status" value="1"/>
</dbReference>
<dbReference type="PANTHER" id="PTHR32282:SF33">
    <property type="entry name" value="PEPTIDOGLYCAN GLYCOSYLTRANSFERASE"/>
    <property type="match status" value="1"/>
</dbReference>
<evidence type="ECO:0000256" key="11">
    <source>
        <dbReference type="ARBA" id="ARBA00022679"/>
    </source>
</evidence>
<comment type="pathway">
    <text evidence="3">Cell wall biogenesis; peptidoglycan biosynthesis.</text>
</comment>
<evidence type="ECO:0000256" key="25">
    <source>
        <dbReference type="ARBA" id="ARBA00060592"/>
    </source>
</evidence>
<dbReference type="PANTHER" id="PTHR32282">
    <property type="entry name" value="BINDING PROTEIN TRANSPEPTIDASE, PUTATIVE-RELATED"/>
    <property type="match status" value="1"/>
</dbReference>
<comment type="similarity">
    <text evidence="4">In the C-terminal section; belongs to the transpeptidase family.</text>
</comment>
<evidence type="ECO:0000259" key="28">
    <source>
        <dbReference type="Pfam" id="PF00905"/>
    </source>
</evidence>
<dbReference type="Gene3D" id="3.40.710.10">
    <property type="entry name" value="DD-peptidase/beta-lactamase superfamily"/>
    <property type="match status" value="1"/>
</dbReference>
<dbReference type="InterPro" id="IPR001264">
    <property type="entry name" value="Glyco_trans_51"/>
</dbReference>
<evidence type="ECO:0000256" key="5">
    <source>
        <dbReference type="ARBA" id="ARBA00007739"/>
    </source>
</evidence>
<dbReference type="FunFam" id="1.10.3810.10:FF:000001">
    <property type="entry name" value="Penicillin-binding protein 1A"/>
    <property type="match status" value="1"/>
</dbReference>
<evidence type="ECO:0000256" key="19">
    <source>
        <dbReference type="ARBA" id="ARBA00023251"/>
    </source>
</evidence>
<evidence type="ECO:0000256" key="17">
    <source>
        <dbReference type="ARBA" id="ARBA00022989"/>
    </source>
</evidence>
<keyword evidence="12 27" id="KW-0812">Transmembrane</keyword>
<evidence type="ECO:0000256" key="20">
    <source>
        <dbReference type="ARBA" id="ARBA00023268"/>
    </source>
</evidence>
<keyword evidence="20" id="KW-0511">Multifunctional enzyme</keyword>
<dbReference type="GO" id="GO:0009252">
    <property type="term" value="P:peptidoglycan biosynthetic process"/>
    <property type="evidence" value="ECO:0007669"/>
    <property type="project" value="UniProtKB-UniPathway"/>
</dbReference>
<keyword evidence="9" id="KW-0645">Protease</keyword>
<feature type="domain" description="Penicillin-binding protein transpeptidase" evidence="28">
    <location>
        <begin position="346"/>
        <end position="600"/>
    </location>
</feature>
<evidence type="ECO:0000256" key="23">
    <source>
        <dbReference type="ARBA" id="ARBA00044770"/>
    </source>
</evidence>
<dbReference type="GO" id="GO:0008360">
    <property type="term" value="P:regulation of cell shape"/>
    <property type="evidence" value="ECO:0007669"/>
    <property type="project" value="UniProtKB-KW"/>
</dbReference>
<dbReference type="GO" id="GO:0071555">
    <property type="term" value="P:cell wall organization"/>
    <property type="evidence" value="ECO:0007669"/>
    <property type="project" value="UniProtKB-KW"/>
</dbReference>
<keyword evidence="19" id="KW-0046">Antibiotic resistance</keyword>
<evidence type="ECO:0000256" key="1">
    <source>
        <dbReference type="ARBA" id="ARBA00002624"/>
    </source>
</evidence>
<evidence type="ECO:0000256" key="14">
    <source>
        <dbReference type="ARBA" id="ARBA00022960"/>
    </source>
</evidence>
<name>A0A2K9NZH8_9FIRM</name>
<keyword evidence="13" id="KW-0378">Hydrolase</keyword>
<evidence type="ECO:0000256" key="27">
    <source>
        <dbReference type="SAM" id="Phobius"/>
    </source>
</evidence>
<evidence type="ECO:0000256" key="24">
    <source>
        <dbReference type="ARBA" id="ARBA00049902"/>
    </source>
</evidence>
<dbReference type="AlphaFoldDB" id="A0A2K9NZH8"/>
<keyword evidence="31" id="KW-1185">Reference proteome</keyword>
<comment type="catalytic activity">
    <reaction evidence="22">
        <text>Preferential cleavage: (Ac)2-L-Lys-D-Ala-|-D-Ala. Also transpeptidation of peptidyl-alanyl moieties that are N-acyl substituents of D-alanine.</text>
        <dbReference type="EC" id="3.4.16.4"/>
    </reaction>
</comment>
<evidence type="ECO:0000256" key="4">
    <source>
        <dbReference type="ARBA" id="ARBA00007090"/>
    </source>
</evidence>
<keyword evidence="10 30" id="KW-0328">Glycosyltransferase</keyword>
<dbReference type="EC" id="2.4.99.28" evidence="23"/>